<keyword evidence="3" id="KW-1185">Reference proteome</keyword>
<feature type="region of interest" description="Disordered" evidence="1">
    <location>
        <begin position="123"/>
        <end position="174"/>
    </location>
</feature>
<evidence type="ECO:0000256" key="1">
    <source>
        <dbReference type="SAM" id="MobiDB-lite"/>
    </source>
</evidence>
<dbReference type="EMBL" id="BGZK01000455">
    <property type="protein sequence ID" value="GBP44631.1"/>
    <property type="molecule type" value="Genomic_DNA"/>
</dbReference>
<feature type="compositionally biased region" description="Low complexity" evidence="1">
    <location>
        <begin position="123"/>
        <end position="144"/>
    </location>
</feature>
<name>A0A4C1W0N0_EUMVA</name>
<gene>
    <name evidence="2" type="ORF">EVAR_75088_1</name>
</gene>
<proteinExistence type="predicted"/>
<feature type="compositionally biased region" description="Basic and acidic residues" evidence="1">
    <location>
        <begin position="147"/>
        <end position="160"/>
    </location>
</feature>
<sequence length="184" mass="21311">MRQSHAVVNMTTTRKLAVSIDEIHALTEYRRKVPAWAVVFRPVSEFWWRTPASITHSSLDVSRLSAFSPETLSARGRPIIVEWERDARHSAGLSLVRYQHAVELWRTGAKDLRVDSRVARHVSSSRSRTRARAAVSAGTSARAGRATRRDVTGRRRDMLRQHPPPAQRRRSREFQELLWRRRTR</sequence>
<dbReference type="AlphaFoldDB" id="A0A4C1W0N0"/>
<dbReference type="Proteomes" id="UP000299102">
    <property type="component" value="Unassembled WGS sequence"/>
</dbReference>
<reference evidence="2 3" key="1">
    <citation type="journal article" date="2019" name="Commun. Biol.">
        <title>The bagworm genome reveals a unique fibroin gene that provides high tensile strength.</title>
        <authorList>
            <person name="Kono N."/>
            <person name="Nakamura H."/>
            <person name="Ohtoshi R."/>
            <person name="Tomita M."/>
            <person name="Numata K."/>
            <person name="Arakawa K."/>
        </authorList>
    </citation>
    <scope>NUCLEOTIDE SEQUENCE [LARGE SCALE GENOMIC DNA]</scope>
</reference>
<evidence type="ECO:0000313" key="3">
    <source>
        <dbReference type="Proteomes" id="UP000299102"/>
    </source>
</evidence>
<accession>A0A4C1W0N0</accession>
<evidence type="ECO:0000313" key="2">
    <source>
        <dbReference type="EMBL" id="GBP44631.1"/>
    </source>
</evidence>
<comment type="caution">
    <text evidence="2">The sequence shown here is derived from an EMBL/GenBank/DDBJ whole genome shotgun (WGS) entry which is preliminary data.</text>
</comment>
<organism evidence="2 3">
    <name type="scientific">Eumeta variegata</name>
    <name type="common">Bagworm moth</name>
    <name type="synonym">Eumeta japonica</name>
    <dbReference type="NCBI Taxonomy" id="151549"/>
    <lineage>
        <taxon>Eukaryota</taxon>
        <taxon>Metazoa</taxon>
        <taxon>Ecdysozoa</taxon>
        <taxon>Arthropoda</taxon>
        <taxon>Hexapoda</taxon>
        <taxon>Insecta</taxon>
        <taxon>Pterygota</taxon>
        <taxon>Neoptera</taxon>
        <taxon>Endopterygota</taxon>
        <taxon>Lepidoptera</taxon>
        <taxon>Glossata</taxon>
        <taxon>Ditrysia</taxon>
        <taxon>Tineoidea</taxon>
        <taxon>Psychidae</taxon>
        <taxon>Oiketicinae</taxon>
        <taxon>Eumeta</taxon>
    </lineage>
</organism>
<protein>
    <submittedName>
        <fullName evidence="2">Uncharacterized protein</fullName>
    </submittedName>
</protein>